<dbReference type="Pfam" id="PF02543">
    <property type="entry name" value="Carbam_trans_N"/>
    <property type="match status" value="1"/>
</dbReference>
<feature type="domain" description="Carbamoyltransferase C-terminal" evidence="3">
    <location>
        <begin position="391"/>
        <end position="561"/>
    </location>
</feature>
<protein>
    <recommendedName>
        <fullName evidence="6">Carbamoyltransferase</fullName>
    </recommendedName>
</protein>
<evidence type="ECO:0000256" key="1">
    <source>
        <dbReference type="ARBA" id="ARBA00006129"/>
    </source>
</evidence>
<dbReference type="InterPro" id="IPR003696">
    <property type="entry name" value="Carbtransf_dom"/>
</dbReference>
<evidence type="ECO:0000313" key="5">
    <source>
        <dbReference type="Proteomes" id="UP000179270"/>
    </source>
</evidence>
<dbReference type="InterPro" id="IPR043129">
    <property type="entry name" value="ATPase_NBD"/>
</dbReference>
<dbReference type="InterPro" id="IPR038152">
    <property type="entry name" value="Carbam_trans_C_sf"/>
</dbReference>
<comment type="similarity">
    <text evidence="1">Belongs to the NodU/CmcH family.</text>
</comment>
<dbReference type="PANTHER" id="PTHR34847">
    <property type="entry name" value="NODULATION PROTEIN U"/>
    <property type="match status" value="1"/>
</dbReference>
<dbReference type="GO" id="GO:0003824">
    <property type="term" value="F:catalytic activity"/>
    <property type="evidence" value="ECO:0007669"/>
    <property type="project" value="InterPro"/>
</dbReference>
<dbReference type="Gene3D" id="3.90.870.20">
    <property type="entry name" value="Carbamoyltransferase, C-terminal domain"/>
    <property type="match status" value="1"/>
</dbReference>
<sequence length="562" mass="64261">MNILGISAFYHDSAAALIKDGKVLCAAEEERFSRIKHDNQFPAKAVEFCLGEANITIEDVDYISYYEKPLLKFERILETFVDTYPFSLMPFLKGIPEWINQKIKVEQIIRKTTGFKGKILYIPHHLSHASATFYPSSFKEAAILTIDGVGEYQTTGLWFGKGNKINLLKSINFPHSLGLLYSTFTAFLGFKVNEDEYKLMGLAAYGKPNQTGKILKIIDVKEDGSFSMNMHYFSYREGFQMWNNKFEDIFGHSRNSNQPIIKRDKDLAASIQAVTEEIYFKILNHLYGLTKTKNLCLSGGVVLNVLANGKIYKNTPFKNIYIFGAAGDSGGAIGSALFSYHSLLEVKKRQPIKNLYLGSEYSNDEIKKYLTKYNLKYKLFKNEDELIEAAANLLNKNNIIGWFQGKMEFGPRALGSRSILCKPTPREMKTKVNIIKIREQFRPFAGSILQEKVHEYFEVPEKNHPSPFMVFCFQVKEEKIKDLAAIVHADNTCRIQTVSKENRRYYKLIKKFHDLSGIPCVLNTSFNLKGEPIVENPDQAIKDFLKTELDYLVIESFLIYKG</sequence>
<dbReference type="Proteomes" id="UP000179270">
    <property type="component" value="Unassembled WGS sequence"/>
</dbReference>
<dbReference type="STRING" id="1802055.A3A74_02200"/>
<dbReference type="EMBL" id="MGAF01000022">
    <property type="protein sequence ID" value="OGK41132.1"/>
    <property type="molecule type" value="Genomic_DNA"/>
</dbReference>
<dbReference type="SUPFAM" id="SSF53067">
    <property type="entry name" value="Actin-like ATPase domain"/>
    <property type="match status" value="1"/>
</dbReference>
<dbReference type="Gene3D" id="3.30.420.40">
    <property type="match status" value="2"/>
</dbReference>
<dbReference type="AlphaFoldDB" id="A0A1F7ICR3"/>
<dbReference type="PANTHER" id="PTHR34847:SF1">
    <property type="entry name" value="NODULATION PROTEIN U"/>
    <property type="match status" value="1"/>
</dbReference>
<feature type="domain" description="Carbamoyltransferase" evidence="2">
    <location>
        <begin position="3"/>
        <end position="337"/>
    </location>
</feature>
<dbReference type="CDD" id="cd24098">
    <property type="entry name" value="ASKHA_NBD_TobZ_N"/>
    <property type="match status" value="1"/>
</dbReference>
<evidence type="ECO:0008006" key="6">
    <source>
        <dbReference type="Google" id="ProtNLM"/>
    </source>
</evidence>
<name>A0A1F7ICR3_9BACT</name>
<organism evidence="4 5">
    <name type="scientific">Candidatus Roizmanbacteria bacterium RIFCSPLOWO2_01_FULL_35_13</name>
    <dbReference type="NCBI Taxonomy" id="1802055"/>
    <lineage>
        <taxon>Bacteria</taxon>
        <taxon>Candidatus Roizmaniibacteriota</taxon>
    </lineage>
</organism>
<evidence type="ECO:0000313" key="4">
    <source>
        <dbReference type="EMBL" id="OGK41132.1"/>
    </source>
</evidence>
<accession>A0A1F7ICR3</accession>
<dbReference type="InterPro" id="IPR031730">
    <property type="entry name" value="Carbam_trans_C"/>
</dbReference>
<evidence type="ECO:0000259" key="2">
    <source>
        <dbReference type="Pfam" id="PF02543"/>
    </source>
</evidence>
<reference evidence="4 5" key="1">
    <citation type="journal article" date="2016" name="Nat. Commun.">
        <title>Thousands of microbial genomes shed light on interconnected biogeochemical processes in an aquifer system.</title>
        <authorList>
            <person name="Anantharaman K."/>
            <person name="Brown C.T."/>
            <person name="Hug L.A."/>
            <person name="Sharon I."/>
            <person name="Castelle C.J."/>
            <person name="Probst A.J."/>
            <person name="Thomas B.C."/>
            <person name="Singh A."/>
            <person name="Wilkins M.J."/>
            <person name="Karaoz U."/>
            <person name="Brodie E.L."/>
            <person name="Williams K.H."/>
            <person name="Hubbard S.S."/>
            <person name="Banfield J.F."/>
        </authorList>
    </citation>
    <scope>NUCLEOTIDE SEQUENCE [LARGE SCALE GENOMIC DNA]</scope>
</reference>
<gene>
    <name evidence="4" type="ORF">A3A74_02200</name>
</gene>
<dbReference type="InterPro" id="IPR051338">
    <property type="entry name" value="NodU/CmcH_Carbamoyltrnsfr"/>
</dbReference>
<proteinExistence type="inferred from homology"/>
<dbReference type="Pfam" id="PF16861">
    <property type="entry name" value="Carbam_trans_C"/>
    <property type="match status" value="1"/>
</dbReference>
<evidence type="ECO:0000259" key="3">
    <source>
        <dbReference type="Pfam" id="PF16861"/>
    </source>
</evidence>
<comment type="caution">
    <text evidence="4">The sequence shown here is derived from an EMBL/GenBank/DDBJ whole genome shotgun (WGS) entry which is preliminary data.</text>
</comment>